<keyword evidence="3" id="KW-1185">Reference proteome</keyword>
<feature type="region of interest" description="Disordered" evidence="1">
    <location>
        <begin position="29"/>
        <end position="49"/>
    </location>
</feature>
<evidence type="ECO:0000313" key="2">
    <source>
        <dbReference type="EMBL" id="TYJ52778.1"/>
    </source>
</evidence>
<comment type="caution">
    <text evidence="2">The sequence shown here is derived from an EMBL/GenBank/DDBJ whole genome shotgun (WGS) entry which is preliminary data.</text>
</comment>
<organism evidence="2 3">
    <name type="scientific">Cryptococcus floricola</name>
    <dbReference type="NCBI Taxonomy" id="2591691"/>
    <lineage>
        <taxon>Eukaryota</taxon>
        <taxon>Fungi</taxon>
        <taxon>Dikarya</taxon>
        <taxon>Basidiomycota</taxon>
        <taxon>Agaricomycotina</taxon>
        <taxon>Tremellomycetes</taxon>
        <taxon>Tremellales</taxon>
        <taxon>Cryptococcaceae</taxon>
        <taxon>Cryptococcus</taxon>
    </lineage>
</organism>
<proteinExistence type="predicted"/>
<name>A0A5D3AQ64_9TREE</name>
<gene>
    <name evidence="2" type="ORF">B9479_006629</name>
</gene>
<dbReference type="AlphaFoldDB" id="A0A5D3AQ64"/>
<evidence type="ECO:0000313" key="3">
    <source>
        <dbReference type="Proteomes" id="UP000322245"/>
    </source>
</evidence>
<dbReference type="Proteomes" id="UP000322245">
    <property type="component" value="Unassembled WGS sequence"/>
</dbReference>
<dbReference type="EMBL" id="NIDF01000117">
    <property type="protein sequence ID" value="TYJ52778.1"/>
    <property type="molecule type" value="Genomic_DNA"/>
</dbReference>
<reference evidence="2 3" key="1">
    <citation type="submission" date="2017-05" db="EMBL/GenBank/DDBJ databases">
        <title>The Genome Sequence of Tsuchiyaea wingfieldii DSM 27421.</title>
        <authorList>
            <person name="Cuomo C."/>
            <person name="Passer A."/>
            <person name="Billmyre B."/>
            <person name="Heitman J."/>
        </authorList>
    </citation>
    <scope>NUCLEOTIDE SEQUENCE [LARGE SCALE GENOMIC DNA]</scope>
    <source>
        <strain evidence="2 3">DSM 27421</strain>
    </source>
</reference>
<protein>
    <submittedName>
        <fullName evidence="2">Uncharacterized protein</fullName>
    </submittedName>
</protein>
<accession>A0A5D3AQ64</accession>
<evidence type="ECO:0000256" key="1">
    <source>
        <dbReference type="SAM" id="MobiDB-lite"/>
    </source>
</evidence>
<sequence length="236" mass="27181">MPITRSMPEHIHAPPTTPSTLAHLLATTSMSDRGNSPTPSSAAPPPSRGRDYAREIFDSIERCAWCGRGPHRANEPCRFEVHFKQFGKLIDSHYYRPIEGGWYRLFLGDDWSVEVAWLVAELKLVEERKTELLRTPKEAFWCDQCREGPLAMAEHLVRQYDATWLQRERQRLGDLGYLIRPIERIHQIGEDAVDNTQVARPPRSPETLRRQRLAAMVARMGERTHLGRLTATQSRF</sequence>